<keyword evidence="18" id="KW-1185">Reference proteome</keyword>
<evidence type="ECO:0000256" key="5">
    <source>
        <dbReference type="ARBA" id="ARBA00011437"/>
    </source>
</evidence>
<keyword evidence="8 15" id="KW-0997">Cell inner membrane</keyword>
<gene>
    <name evidence="17" type="primary">bcsB</name>
    <name evidence="17" type="ORF">RY831_11615</name>
</gene>
<comment type="subunit">
    <text evidence="5 15">Tightly associated with the cellulose synthase catalytic subunit.</text>
</comment>
<sequence>MKITHCPMAQPHGRTPAGRRGKSGLPITRTILALSLAAALLPSAETATAAGTKTKLADDGAPTSAPAVPAMPADAPLPAVDPSDLPVETRRVTLGKLANTNVFKLRTTEGKATINFGLRADELVTKAALRLRYSYSPALIVSQSHLKIVLNDEVVRILPVTKEDAGKPLVADIELDPRFITSNNNLNLIFVGHYANECEDPLHTSLWADVSGSSELQLSVRPVVLKSDLAALPEPFFDGRDNARLRLPYIFAAKPSYETLRAAGITSSWFGKLAKWRGARFPAHLDSAPRGHAVVFATNTERPGFLSKLEPFAGPGISVITNPGDGFSKLLLISGRDGNDLKAAATSLVLGNAVVSGTHVDIKQSREQAPRQAYDAPNWVRLDRPMKFGELIEFQQQLQVFGHVPDPIRIDLRMPPDLFTWKSRGIPVDLKFRYTPPIRASESRMSMGINEELVQAVNLRSAGQGNEFIRLPLPLLDGAMLGEQKEMLIPPFKLGSRNQMQYSFSFTYHKEGACRDTQVENVRAMIDSDSTIDFSGFPHYAQMPNLGYFSNAGFPFTKYADLAQTAVVMPENANAQDIEVMLTLLGRMGESTGYPATRVSVAGPQDESALKGKDLLLIGTAPGQSLLAKWGEKLPAIISGPNRRISQPARSVNFLYDWLGFDTRPDPDVATQEHIQGDGPLAALLGFESPLSSGRSVVAVTAVEPRDLTRVLDVLENDAIARSMYGSAAFVRGDKAESVLAGETYTIGTLPFWTVLWYPLTQRPILMMAVMLAALVASVFGFWKLLKLLTTRRPKGEE</sequence>
<evidence type="ECO:0000256" key="16">
    <source>
        <dbReference type="SAM" id="MobiDB-lite"/>
    </source>
</evidence>
<evidence type="ECO:0000256" key="4">
    <source>
        <dbReference type="ARBA" id="ARBA00010714"/>
    </source>
</evidence>
<evidence type="ECO:0000256" key="8">
    <source>
        <dbReference type="ARBA" id="ARBA00022519"/>
    </source>
</evidence>
<evidence type="ECO:0000256" key="1">
    <source>
        <dbReference type="ARBA" id="ARBA00002057"/>
    </source>
</evidence>
<evidence type="ECO:0000256" key="14">
    <source>
        <dbReference type="ARBA" id="ARBA00033444"/>
    </source>
</evidence>
<evidence type="ECO:0000256" key="7">
    <source>
        <dbReference type="ARBA" id="ARBA00022475"/>
    </source>
</evidence>
<keyword evidence="9 15" id="KW-0973">c-di-GMP</keyword>
<dbReference type="PANTHER" id="PTHR39083">
    <property type="entry name" value="CYCLIC DI-GMP-BINDING PROTEIN"/>
    <property type="match status" value="1"/>
</dbReference>
<feature type="chain" id="PRO_5044969197" description="Cyclic di-GMP-binding protein" evidence="15">
    <location>
        <begin position="50"/>
        <end position="798"/>
    </location>
</feature>
<keyword evidence="15" id="KW-0732">Signal</keyword>
<organism evidence="17 18">
    <name type="scientific">Noviherbaspirillum album</name>
    <dbReference type="NCBI Taxonomy" id="3080276"/>
    <lineage>
        <taxon>Bacteria</taxon>
        <taxon>Pseudomonadati</taxon>
        <taxon>Pseudomonadota</taxon>
        <taxon>Betaproteobacteria</taxon>
        <taxon>Burkholderiales</taxon>
        <taxon>Oxalobacteraceae</taxon>
        <taxon>Noviherbaspirillum</taxon>
    </lineage>
</organism>
<evidence type="ECO:0000256" key="3">
    <source>
        <dbReference type="ARBA" id="ARBA00005186"/>
    </source>
</evidence>
<comment type="function">
    <text evidence="1 15">Binds the cellulose synthase activator, bis-(3'-5') cyclic diguanylic acid (c-di-GMP).</text>
</comment>
<dbReference type="EMBL" id="JAWIIV010000008">
    <property type="protein sequence ID" value="MEC4719799.1"/>
    <property type="molecule type" value="Genomic_DNA"/>
</dbReference>
<comment type="caution">
    <text evidence="17">The sequence shown here is derived from an EMBL/GenBank/DDBJ whole genome shotgun (WGS) entry which is preliminary data.</text>
</comment>
<feature type="transmembrane region" description="Helical" evidence="15">
    <location>
        <begin position="765"/>
        <end position="786"/>
    </location>
</feature>
<dbReference type="Pfam" id="PF03170">
    <property type="entry name" value="BcsB"/>
    <property type="match status" value="1"/>
</dbReference>
<feature type="signal peptide" evidence="15">
    <location>
        <begin position="1"/>
        <end position="49"/>
    </location>
</feature>
<feature type="region of interest" description="Disordered" evidence="16">
    <location>
        <begin position="51"/>
        <end position="72"/>
    </location>
</feature>
<proteinExistence type="inferred from homology"/>
<keyword evidence="11 15" id="KW-0135">Cellulose biosynthesis</keyword>
<name>A0ABU6J838_9BURK</name>
<comment type="subcellular location">
    <subcellularLocation>
        <location evidence="2">Cell inner membrane</location>
        <topology evidence="2">Single-pass membrane protein</topology>
    </subcellularLocation>
</comment>
<evidence type="ECO:0000256" key="10">
    <source>
        <dbReference type="ARBA" id="ARBA00022692"/>
    </source>
</evidence>
<protein>
    <recommendedName>
        <fullName evidence="6 15">Cyclic di-GMP-binding protein</fullName>
    </recommendedName>
    <alternativeName>
        <fullName evidence="14 15">Cellulose synthase regulatory subunit</fullName>
    </alternativeName>
</protein>
<evidence type="ECO:0000256" key="12">
    <source>
        <dbReference type="ARBA" id="ARBA00022989"/>
    </source>
</evidence>
<dbReference type="PRINTS" id="PR01440">
    <property type="entry name" value="CELLSNTHASEB"/>
</dbReference>
<dbReference type="RefSeq" id="WP_326506513.1">
    <property type="nucleotide sequence ID" value="NZ_JAWIIV010000008.1"/>
</dbReference>
<reference evidence="17 18" key="1">
    <citation type="submission" date="2023-10" db="EMBL/GenBank/DDBJ databases">
        <title>Noviherbaspirillum sp. CPCC 100848 genome assembly.</title>
        <authorList>
            <person name="Li X.Y."/>
            <person name="Fang X.M."/>
        </authorList>
    </citation>
    <scope>NUCLEOTIDE SEQUENCE [LARGE SCALE GENOMIC DNA]</scope>
    <source>
        <strain evidence="17 18">CPCC 100848</strain>
    </source>
</reference>
<accession>A0ABU6J838</accession>
<dbReference type="NCBIfam" id="NF008323">
    <property type="entry name" value="PRK11114.1-1"/>
    <property type="match status" value="1"/>
</dbReference>
<comment type="similarity">
    <text evidence="4 15">Belongs to the AcsB/BcsB family.</text>
</comment>
<feature type="region of interest" description="Disordered" evidence="16">
    <location>
        <begin position="1"/>
        <end position="24"/>
    </location>
</feature>
<keyword evidence="12 15" id="KW-1133">Transmembrane helix</keyword>
<dbReference type="InterPro" id="IPR018513">
    <property type="entry name" value="Cell_synthase_bac"/>
</dbReference>
<evidence type="ECO:0000256" key="13">
    <source>
        <dbReference type="ARBA" id="ARBA00023136"/>
    </source>
</evidence>
<evidence type="ECO:0000256" key="6">
    <source>
        <dbReference type="ARBA" id="ARBA00021844"/>
    </source>
</evidence>
<dbReference type="PANTHER" id="PTHR39083:SF1">
    <property type="entry name" value="CYCLIC DI-GMP-BINDING PROTEIN"/>
    <property type="match status" value="1"/>
</dbReference>
<keyword evidence="7 15" id="KW-1003">Cell membrane</keyword>
<evidence type="ECO:0000256" key="15">
    <source>
        <dbReference type="RuleBase" id="RU365021"/>
    </source>
</evidence>
<dbReference type="InterPro" id="IPR003920">
    <property type="entry name" value="Cell_synth_B"/>
</dbReference>
<keyword evidence="13 15" id="KW-0472">Membrane</keyword>
<evidence type="ECO:0000313" key="17">
    <source>
        <dbReference type="EMBL" id="MEC4719799.1"/>
    </source>
</evidence>
<comment type="pathway">
    <text evidence="3 15">Glycan metabolism; bacterial cellulose biosynthesis.</text>
</comment>
<evidence type="ECO:0000313" key="18">
    <source>
        <dbReference type="Proteomes" id="UP001352263"/>
    </source>
</evidence>
<keyword evidence="10 15" id="KW-0812">Transmembrane</keyword>
<evidence type="ECO:0000256" key="11">
    <source>
        <dbReference type="ARBA" id="ARBA00022916"/>
    </source>
</evidence>
<dbReference type="Gene3D" id="2.60.120.260">
    <property type="entry name" value="Galactose-binding domain-like"/>
    <property type="match status" value="2"/>
</dbReference>
<dbReference type="Proteomes" id="UP001352263">
    <property type="component" value="Unassembled WGS sequence"/>
</dbReference>
<evidence type="ECO:0000256" key="9">
    <source>
        <dbReference type="ARBA" id="ARBA00022636"/>
    </source>
</evidence>
<evidence type="ECO:0000256" key="2">
    <source>
        <dbReference type="ARBA" id="ARBA00004377"/>
    </source>
</evidence>